<protein>
    <recommendedName>
        <fullName evidence="1">Heterokaryon incompatibility domain-containing protein</fullName>
    </recommendedName>
</protein>
<dbReference type="PANTHER" id="PTHR33112:SF1">
    <property type="entry name" value="HETEROKARYON INCOMPATIBILITY DOMAIN-CONTAINING PROTEIN"/>
    <property type="match status" value="1"/>
</dbReference>
<dbReference type="InterPro" id="IPR010730">
    <property type="entry name" value="HET"/>
</dbReference>
<feature type="domain" description="Heterokaryon incompatibility" evidence="1">
    <location>
        <begin position="59"/>
        <end position="198"/>
    </location>
</feature>
<dbReference type="Proteomes" id="UP001322138">
    <property type="component" value="Unassembled WGS sequence"/>
</dbReference>
<dbReference type="GeneID" id="87897591"/>
<gene>
    <name evidence="2" type="ORF">QC761_309610</name>
</gene>
<keyword evidence="3" id="KW-1185">Reference proteome</keyword>
<sequence length="694" mass="79599">MSLPSSDFRNIRNWIRNCDRLHTNCPPTPNQYRQPHEIPSWVLDIRNGCIVPGSTASCYVALSYVWSTTESEKLTLELWTGNLSQFQKSGFLDGMKQSFLPKVISDAIDLVKQLGERYLWVDRLCIVQDGRMKRSEIENMDNIYSGAYFTIIAAASPGLYVNLDRRHRAPMGVSCFHRYLYDKLLKSKWATRGWTFQEQVLSRRSIIFVNGDVFWDCRNSLWSHESPGPRKEAGEGYDAYSQKQIDNHEMAVTVPSTAFADFRLYRELVCLYSGRDLTYAQDVLSAFMGIINELSHTFPGGFVGGLPVLFLDAALLWQSFSKGKRRVWTQGRSEDADMPKTNLPSWSWCGWHAVVDPESLHVRSLEWLRPQMRTKPIVTWSVLSEDLRLERKLPESRILEDYCRRFLDWGDWDTPPGWSRHDIRYPPPRNSTWTYCDTRSPKLDPNLFYTFTHISDPSKLFCHPIPMVNPGRKPTAHPQNWPYLHCEATTGCFKIQSILSRKSSAQAKLKESRISSLHVPFTSLDKFHGGPKGEELCRVVSLADADGQPAGLLRIMDDDTEIRPGQEIELMAISLGSMGWDETFSSYEERIDLLKSADYPRMEHSFVRDPPSDYEDGTGSETAPLTFRPRRAAAVETDHSRAARPWGRKGEDYRFYNVLWIERTGGIAYRKAAGRVAREAWERNCGEKLSVILG</sequence>
<evidence type="ECO:0000313" key="3">
    <source>
        <dbReference type="Proteomes" id="UP001322138"/>
    </source>
</evidence>
<evidence type="ECO:0000259" key="1">
    <source>
        <dbReference type="Pfam" id="PF06985"/>
    </source>
</evidence>
<name>A0ABR0FNE6_9PEZI</name>
<dbReference type="RefSeq" id="XP_062733944.1">
    <property type="nucleotide sequence ID" value="XM_062878109.1"/>
</dbReference>
<proteinExistence type="predicted"/>
<evidence type="ECO:0000313" key="2">
    <source>
        <dbReference type="EMBL" id="KAK4644968.1"/>
    </source>
</evidence>
<dbReference type="PANTHER" id="PTHR33112">
    <property type="entry name" value="DOMAIN PROTEIN, PUTATIVE-RELATED"/>
    <property type="match status" value="1"/>
</dbReference>
<dbReference type="Pfam" id="PF06985">
    <property type="entry name" value="HET"/>
    <property type="match status" value="1"/>
</dbReference>
<reference evidence="2 3" key="1">
    <citation type="journal article" date="2023" name="bioRxiv">
        <title>High-quality genome assemblies of four members of thePodospora anserinaspecies complex.</title>
        <authorList>
            <person name="Ament-Velasquez S.L."/>
            <person name="Vogan A.A."/>
            <person name="Wallerman O."/>
            <person name="Hartmann F."/>
            <person name="Gautier V."/>
            <person name="Silar P."/>
            <person name="Giraud T."/>
            <person name="Johannesson H."/>
        </authorList>
    </citation>
    <scope>NUCLEOTIDE SEQUENCE [LARGE SCALE GENOMIC DNA]</scope>
    <source>
        <strain evidence="2 3">CBS 112042</strain>
    </source>
</reference>
<comment type="caution">
    <text evidence="2">The sequence shown here is derived from an EMBL/GenBank/DDBJ whole genome shotgun (WGS) entry which is preliminary data.</text>
</comment>
<accession>A0ABR0FNE6</accession>
<dbReference type="EMBL" id="JAFFGZ010000005">
    <property type="protein sequence ID" value="KAK4644968.1"/>
    <property type="molecule type" value="Genomic_DNA"/>
</dbReference>
<organism evidence="2 3">
    <name type="scientific">Podospora bellae-mahoneyi</name>
    <dbReference type="NCBI Taxonomy" id="2093777"/>
    <lineage>
        <taxon>Eukaryota</taxon>
        <taxon>Fungi</taxon>
        <taxon>Dikarya</taxon>
        <taxon>Ascomycota</taxon>
        <taxon>Pezizomycotina</taxon>
        <taxon>Sordariomycetes</taxon>
        <taxon>Sordariomycetidae</taxon>
        <taxon>Sordariales</taxon>
        <taxon>Podosporaceae</taxon>
        <taxon>Podospora</taxon>
    </lineage>
</organism>